<sequence>MTNVQLASRFPAIGRVQDDIVHLDFYHDQPPKYQMVDRLSSQHFIYISRSSNISISICQTSS</sequence>
<reference evidence="1 2" key="1">
    <citation type="submission" date="2022-09" db="EMBL/GenBank/DDBJ databases">
        <authorList>
            <person name="Palmer J.M."/>
        </authorList>
    </citation>
    <scope>NUCLEOTIDE SEQUENCE [LARGE SCALE GENOMIC DNA]</scope>
    <source>
        <strain evidence="1 2">DSM 7382</strain>
    </source>
</reference>
<organism evidence="1 2">
    <name type="scientific">Cerrena zonata</name>
    <dbReference type="NCBI Taxonomy" id="2478898"/>
    <lineage>
        <taxon>Eukaryota</taxon>
        <taxon>Fungi</taxon>
        <taxon>Dikarya</taxon>
        <taxon>Basidiomycota</taxon>
        <taxon>Agaricomycotina</taxon>
        <taxon>Agaricomycetes</taxon>
        <taxon>Polyporales</taxon>
        <taxon>Cerrenaceae</taxon>
        <taxon>Cerrena</taxon>
    </lineage>
</organism>
<accession>A0AAW0G581</accession>
<dbReference type="Proteomes" id="UP001385951">
    <property type="component" value="Unassembled WGS sequence"/>
</dbReference>
<comment type="caution">
    <text evidence="1">The sequence shown here is derived from an EMBL/GenBank/DDBJ whole genome shotgun (WGS) entry which is preliminary data.</text>
</comment>
<dbReference type="EMBL" id="JASBNA010000010">
    <property type="protein sequence ID" value="KAK7688635.1"/>
    <property type="molecule type" value="Genomic_DNA"/>
</dbReference>
<name>A0AAW0G581_9APHY</name>
<protein>
    <submittedName>
        <fullName evidence="1">Uncharacterized protein</fullName>
    </submittedName>
</protein>
<dbReference type="AlphaFoldDB" id="A0AAW0G581"/>
<proteinExistence type="predicted"/>
<gene>
    <name evidence="1" type="ORF">QCA50_008173</name>
</gene>
<keyword evidence="2" id="KW-1185">Reference proteome</keyword>
<evidence type="ECO:0000313" key="2">
    <source>
        <dbReference type="Proteomes" id="UP001385951"/>
    </source>
</evidence>
<evidence type="ECO:0000313" key="1">
    <source>
        <dbReference type="EMBL" id="KAK7688635.1"/>
    </source>
</evidence>